<accession>A0A0H3CWQ1</accession>
<dbReference type="HOGENOM" id="CLU_377623_0_0_11"/>
<feature type="region of interest" description="Disordered" evidence="1">
    <location>
        <begin position="1"/>
        <end position="23"/>
    </location>
</feature>
<protein>
    <submittedName>
        <fullName evidence="2">Uncharacterized protein</fullName>
    </submittedName>
</protein>
<name>A0A0H3CWQ1_AMYMU</name>
<organism evidence="2 3">
    <name type="scientific">Amycolatopsis mediterranei (strain U-32)</name>
    <dbReference type="NCBI Taxonomy" id="749927"/>
    <lineage>
        <taxon>Bacteria</taxon>
        <taxon>Bacillati</taxon>
        <taxon>Actinomycetota</taxon>
        <taxon>Actinomycetes</taxon>
        <taxon>Pseudonocardiales</taxon>
        <taxon>Pseudonocardiaceae</taxon>
        <taxon>Amycolatopsis</taxon>
    </lineage>
</organism>
<dbReference type="Proteomes" id="UP000000328">
    <property type="component" value="Chromosome"/>
</dbReference>
<evidence type="ECO:0000313" key="3">
    <source>
        <dbReference type="Proteomes" id="UP000000328"/>
    </source>
</evidence>
<proteinExistence type="predicted"/>
<dbReference type="AlphaFoldDB" id="A0A0H3CWQ1"/>
<evidence type="ECO:0000313" key="2">
    <source>
        <dbReference type="EMBL" id="ADJ42485.1"/>
    </source>
</evidence>
<dbReference type="eggNOG" id="ENOG50307EN">
    <property type="taxonomic scope" value="Bacteria"/>
</dbReference>
<dbReference type="EMBL" id="CP002000">
    <property type="protein sequence ID" value="ADJ42485.1"/>
    <property type="molecule type" value="Genomic_DNA"/>
</dbReference>
<reference evidence="2 3" key="1">
    <citation type="journal article" date="2010" name="Cell Res.">
        <title>Complete genome sequence of the rifamycin SV-producing Amycolatopsis mediterranei U32 revealed its genetic characteristics in phylogeny and metabolism.</title>
        <authorList>
            <person name="Zhao W."/>
            <person name="Zhong Y."/>
            <person name="Yuan H."/>
            <person name="Wang J."/>
            <person name="Zheng H."/>
            <person name="Wang Y."/>
            <person name="Cen X."/>
            <person name="Xu F."/>
            <person name="Bai J."/>
            <person name="Han X."/>
            <person name="Lu G."/>
            <person name="Zhu Y."/>
            <person name="Shao Z."/>
            <person name="Yan H."/>
            <person name="Li C."/>
            <person name="Peng N."/>
            <person name="Zhang Z."/>
            <person name="Zhang Y."/>
            <person name="Lin W."/>
            <person name="Fan Y."/>
            <person name="Qin Z."/>
            <person name="Hu Y."/>
            <person name="Zhu B."/>
            <person name="Wang S."/>
            <person name="Ding X."/>
            <person name="Zhao G.P."/>
        </authorList>
    </citation>
    <scope>NUCLEOTIDE SEQUENCE [LARGE SCALE GENOMIC DNA]</scope>
    <source>
        <strain evidence="3">U-32</strain>
    </source>
</reference>
<gene>
    <name evidence="2" type="ordered locus">AMED_0665</name>
</gene>
<dbReference type="OrthoDB" id="3681676at2"/>
<evidence type="ECO:0000256" key="1">
    <source>
        <dbReference type="SAM" id="MobiDB-lite"/>
    </source>
</evidence>
<dbReference type="PATRIC" id="fig|749927.5.peg.688"/>
<dbReference type="KEGG" id="amd:AMED_0665"/>
<sequence>MSEEEPAEKPAETPEPAPGDDYTEQLAGVVNQFNGTIYADAAQFGIGPQRPARVKAAAGKLDDTDVRADLSHYVTPACYDTALGALRKDHVVGLHGDRGTGKRAGAIALLREVTDGPLYLLSPMNRLKSLAERDYAAGSGYIIADRIAERKAADVDFTWRTVRDRVRDQGAYLVVTTTTPTACGEVDAVTHVRWAQPDPRQVLRVRLAGLDGVDEIVERVLRAWPDGGQLTDLVAVAADLGEGLTVEEALPKLDASLHDRVRTWFDEERDERDFLAATALAFLDGARQRTFESALGKLEAKLAEAVVGDEPDLGERPQPELLRQHRLKLYAPDSLIKVERAGSDGVARHCPRFREPRYRRFVLAELWAREEAPFWDGVSAWLDEVMPEEGLRVAAGLAELARYAFDEVDDILAPWADGKSGWPGQTTATHVLWLLSYDEALAPEALQLAAQWAGRGTPAERWTGAVALSGELGARYPHEAANRLWQLILQSHTVTGDAHVALAALFVTLTRRTEDAGVVLTLLDGKVRRLDKPGTKPEYIRAATRATLSVLAARDRISGRHAATTHLCRVGDRTAPVQGRLWATVLRNRPTRKRALSVLRSALDDLKHLCDDPVAVATSLGLAISAALPPGEADLLRADFFALEARTRKDSSPLVEHLLAAISHLHREAAALP</sequence>
<dbReference type="RefSeq" id="WP_013222595.1">
    <property type="nucleotide sequence ID" value="NC_014318.1"/>
</dbReference>